<dbReference type="InterPro" id="IPR008920">
    <property type="entry name" value="TF_FadR/GntR_C"/>
</dbReference>
<evidence type="ECO:0000313" key="7">
    <source>
        <dbReference type="Proteomes" id="UP000294613"/>
    </source>
</evidence>
<dbReference type="InterPro" id="IPR036390">
    <property type="entry name" value="WH_DNA-bd_sf"/>
</dbReference>
<dbReference type="PROSITE" id="PS50949">
    <property type="entry name" value="HTH_GNTR"/>
    <property type="match status" value="1"/>
</dbReference>
<dbReference type="InterPro" id="IPR011711">
    <property type="entry name" value="GntR_C"/>
</dbReference>
<dbReference type="GO" id="GO:0003677">
    <property type="term" value="F:DNA binding"/>
    <property type="evidence" value="ECO:0007669"/>
    <property type="project" value="UniProtKB-KW"/>
</dbReference>
<accession>A0A4R3JMG1</accession>
<gene>
    <name evidence="5" type="primary">ydhC</name>
    <name evidence="6" type="ORF">EDD74_11761</name>
    <name evidence="5" type="ORF">FAEUMB_12520</name>
</gene>
<evidence type="ECO:0000256" key="2">
    <source>
        <dbReference type="ARBA" id="ARBA00023125"/>
    </source>
</evidence>
<dbReference type="EMBL" id="SLZV01000017">
    <property type="protein sequence ID" value="TCS66804.1"/>
    <property type="molecule type" value="Genomic_DNA"/>
</dbReference>
<keyword evidence="1" id="KW-0805">Transcription regulation</keyword>
<dbReference type="AlphaFoldDB" id="A0A4R3JMG1"/>
<dbReference type="InterPro" id="IPR000524">
    <property type="entry name" value="Tscrpt_reg_HTH_GntR"/>
</dbReference>
<evidence type="ECO:0000313" key="5">
    <source>
        <dbReference type="EMBL" id="GBU04711.1"/>
    </source>
</evidence>
<evidence type="ECO:0000256" key="1">
    <source>
        <dbReference type="ARBA" id="ARBA00023015"/>
    </source>
</evidence>
<dbReference type="EMBL" id="BHEO01000005">
    <property type="protein sequence ID" value="GBU04711.1"/>
    <property type="molecule type" value="Genomic_DNA"/>
</dbReference>
<keyword evidence="8" id="KW-1185">Reference proteome</keyword>
<comment type="caution">
    <text evidence="6">The sequence shown here is derived from an EMBL/GenBank/DDBJ whole genome shotgun (WGS) entry which is preliminary data.</text>
</comment>
<protein>
    <submittedName>
        <fullName evidence="6">DNA-binding GntR family transcriptional regulator</fullName>
    </submittedName>
    <submittedName>
        <fullName evidence="5">HTH-type transcriptional regulator YdhC</fullName>
    </submittedName>
</protein>
<dbReference type="RefSeq" id="WP_116441497.1">
    <property type="nucleotide sequence ID" value="NZ_BHEO01000005.1"/>
</dbReference>
<proteinExistence type="predicted"/>
<keyword evidence="3" id="KW-0804">Transcription</keyword>
<dbReference type="Gene3D" id="1.10.10.10">
    <property type="entry name" value="Winged helix-like DNA-binding domain superfamily/Winged helix DNA-binding domain"/>
    <property type="match status" value="1"/>
</dbReference>
<evidence type="ECO:0000313" key="8">
    <source>
        <dbReference type="Proteomes" id="UP000702954"/>
    </source>
</evidence>
<reference evidence="6 7" key="2">
    <citation type="submission" date="2019-03" db="EMBL/GenBank/DDBJ databases">
        <title>Genomic Encyclopedia of Type Strains, Phase IV (KMG-IV): sequencing the most valuable type-strain genomes for metagenomic binning, comparative biology and taxonomic classification.</title>
        <authorList>
            <person name="Goeker M."/>
        </authorList>
    </citation>
    <scope>NUCLEOTIDE SEQUENCE [LARGE SCALE GENOMIC DNA]</scope>
    <source>
        <strain evidence="6 7">DSM 103426</strain>
    </source>
</reference>
<dbReference type="Pfam" id="PF07729">
    <property type="entry name" value="FCD"/>
    <property type="match status" value="1"/>
</dbReference>
<dbReference type="SMART" id="SM00895">
    <property type="entry name" value="FCD"/>
    <property type="match status" value="1"/>
</dbReference>
<name>A0A4R3JMG1_9FIRM</name>
<dbReference type="SUPFAM" id="SSF46785">
    <property type="entry name" value="Winged helix' DNA-binding domain"/>
    <property type="match status" value="1"/>
</dbReference>
<dbReference type="InterPro" id="IPR036388">
    <property type="entry name" value="WH-like_DNA-bd_sf"/>
</dbReference>
<dbReference type="Proteomes" id="UP000702954">
    <property type="component" value="Unassembled WGS sequence"/>
</dbReference>
<dbReference type="Pfam" id="PF00392">
    <property type="entry name" value="GntR"/>
    <property type="match status" value="1"/>
</dbReference>
<evidence type="ECO:0000313" key="6">
    <source>
        <dbReference type="EMBL" id="TCS66804.1"/>
    </source>
</evidence>
<organism evidence="6 7">
    <name type="scientific">Faecalimonas umbilicata</name>
    <dbReference type="NCBI Taxonomy" id="1912855"/>
    <lineage>
        <taxon>Bacteria</taxon>
        <taxon>Bacillati</taxon>
        <taxon>Bacillota</taxon>
        <taxon>Clostridia</taxon>
        <taxon>Lachnospirales</taxon>
        <taxon>Lachnospiraceae</taxon>
        <taxon>Faecalimonas</taxon>
    </lineage>
</organism>
<reference evidence="5 8" key="1">
    <citation type="journal article" date="2018" name="Int. J. Syst. Evol. Microbiol.">
        <title>Draft Genome Sequence of Faecalimonas umbilicata JCM 30896T, an Acetate-Producing Bacterium Isolated from Human Feces.</title>
        <authorList>
            <person name="Sakamoto M."/>
            <person name="Ikeyama N."/>
            <person name="Yuki M."/>
            <person name="Ohkuma M."/>
        </authorList>
    </citation>
    <scope>NUCLEOTIDE SEQUENCE [LARGE SCALE GENOMIC DNA]</scope>
    <source>
        <strain evidence="5 8">EGH7</strain>
    </source>
</reference>
<dbReference type="SUPFAM" id="SSF48008">
    <property type="entry name" value="GntR ligand-binding domain-like"/>
    <property type="match status" value="1"/>
</dbReference>
<dbReference type="GO" id="GO:0003700">
    <property type="term" value="F:DNA-binding transcription factor activity"/>
    <property type="evidence" value="ECO:0007669"/>
    <property type="project" value="InterPro"/>
</dbReference>
<dbReference type="Proteomes" id="UP000294613">
    <property type="component" value="Unassembled WGS sequence"/>
</dbReference>
<evidence type="ECO:0000256" key="3">
    <source>
        <dbReference type="ARBA" id="ARBA00023163"/>
    </source>
</evidence>
<evidence type="ECO:0000259" key="4">
    <source>
        <dbReference type="PROSITE" id="PS50949"/>
    </source>
</evidence>
<sequence>MSKKNLKEIVYDSVLNSIYSSEYRANEIITETSLIQKYGYSKSPIREALTALCHEGVLKNIPRCGYQVIALTSEDVQKMLEYRMVLETGMLRLCFDTITEKQLLHLDELSSLCSKNTEDVMEHWIYNMDFHIALLSLGGNDYACTQLKSCMNMLWRAYAQLHWNKWSHYNIPADMKYHDLILDAIRQKRLEDAIHYLKEDLNDFGTSSS</sequence>
<dbReference type="PANTHER" id="PTHR43537">
    <property type="entry name" value="TRANSCRIPTIONAL REGULATOR, GNTR FAMILY"/>
    <property type="match status" value="1"/>
</dbReference>
<dbReference type="PANTHER" id="PTHR43537:SF5">
    <property type="entry name" value="UXU OPERON TRANSCRIPTIONAL REGULATOR"/>
    <property type="match status" value="1"/>
</dbReference>
<dbReference type="Gene3D" id="1.20.120.530">
    <property type="entry name" value="GntR ligand-binding domain-like"/>
    <property type="match status" value="1"/>
</dbReference>
<feature type="domain" description="HTH gntR-type" evidence="4">
    <location>
        <begin position="4"/>
        <end position="71"/>
    </location>
</feature>
<keyword evidence="2 6" id="KW-0238">DNA-binding</keyword>